<feature type="signal peptide" evidence="1">
    <location>
        <begin position="1"/>
        <end position="23"/>
    </location>
</feature>
<evidence type="ECO:0000313" key="2">
    <source>
        <dbReference type="EMBL" id="MFF0542398.1"/>
    </source>
</evidence>
<sequence>MRKRSLGIAPIVSVLFALTVSCAAPKIDQETTDCAGPTFDLADPAEPLGSNEALRTGLRRAVADRTPETTMSAIAKDAGWSSDWDTALSIGGGMTAAKINRTPGISVTDSCVRNVPARPDVEGAGITYTVFTKGGRLLQSVKWTEPSPPLLFRKKDYLLPETRLVFEQSAGAMATQW</sequence>
<evidence type="ECO:0008006" key="4">
    <source>
        <dbReference type="Google" id="ProtNLM"/>
    </source>
</evidence>
<dbReference type="RefSeq" id="WP_387699336.1">
    <property type="nucleotide sequence ID" value="NZ_JBIAMX010000003.1"/>
</dbReference>
<feature type="chain" id="PRO_5046244718" description="Lipoprotein" evidence="1">
    <location>
        <begin position="24"/>
        <end position="177"/>
    </location>
</feature>
<protein>
    <recommendedName>
        <fullName evidence="4">Lipoprotein</fullName>
    </recommendedName>
</protein>
<keyword evidence="1" id="KW-0732">Signal</keyword>
<gene>
    <name evidence="2" type="ORF">ACFYTF_06130</name>
</gene>
<organism evidence="2 3">
    <name type="scientific">Nocardia thailandica</name>
    <dbReference type="NCBI Taxonomy" id="257275"/>
    <lineage>
        <taxon>Bacteria</taxon>
        <taxon>Bacillati</taxon>
        <taxon>Actinomycetota</taxon>
        <taxon>Actinomycetes</taxon>
        <taxon>Mycobacteriales</taxon>
        <taxon>Nocardiaceae</taxon>
        <taxon>Nocardia</taxon>
    </lineage>
</organism>
<reference evidence="2 3" key="1">
    <citation type="submission" date="2024-10" db="EMBL/GenBank/DDBJ databases">
        <title>The Natural Products Discovery Center: Release of the First 8490 Sequenced Strains for Exploring Actinobacteria Biosynthetic Diversity.</title>
        <authorList>
            <person name="Kalkreuter E."/>
            <person name="Kautsar S.A."/>
            <person name="Yang D."/>
            <person name="Bader C.D."/>
            <person name="Teijaro C.N."/>
            <person name="Fluegel L."/>
            <person name="Davis C.M."/>
            <person name="Simpson J.R."/>
            <person name="Lauterbach L."/>
            <person name="Steele A.D."/>
            <person name="Gui C."/>
            <person name="Meng S."/>
            <person name="Li G."/>
            <person name="Viehrig K."/>
            <person name="Ye F."/>
            <person name="Su P."/>
            <person name="Kiefer A.F."/>
            <person name="Nichols A."/>
            <person name="Cepeda A.J."/>
            <person name="Yan W."/>
            <person name="Fan B."/>
            <person name="Jiang Y."/>
            <person name="Adhikari A."/>
            <person name="Zheng C.-J."/>
            <person name="Schuster L."/>
            <person name="Cowan T.M."/>
            <person name="Smanski M.J."/>
            <person name="Chevrette M.G."/>
            <person name="De Carvalho L.P.S."/>
            <person name="Shen B."/>
        </authorList>
    </citation>
    <scope>NUCLEOTIDE SEQUENCE [LARGE SCALE GENOMIC DNA]</scope>
    <source>
        <strain evidence="2 3">NPDC004045</strain>
    </source>
</reference>
<name>A0ABW6PJE5_9NOCA</name>
<proteinExistence type="predicted"/>
<dbReference type="Proteomes" id="UP001601444">
    <property type="component" value="Unassembled WGS sequence"/>
</dbReference>
<comment type="caution">
    <text evidence="2">The sequence shown here is derived from an EMBL/GenBank/DDBJ whole genome shotgun (WGS) entry which is preliminary data.</text>
</comment>
<evidence type="ECO:0000256" key="1">
    <source>
        <dbReference type="SAM" id="SignalP"/>
    </source>
</evidence>
<dbReference type="PROSITE" id="PS51257">
    <property type="entry name" value="PROKAR_LIPOPROTEIN"/>
    <property type="match status" value="1"/>
</dbReference>
<accession>A0ABW6PJE5</accession>
<keyword evidence="3" id="KW-1185">Reference proteome</keyword>
<dbReference type="EMBL" id="JBIAMX010000003">
    <property type="protein sequence ID" value="MFF0542398.1"/>
    <property type="molecule type" value="Genomic_DNA"/>
</dbReference>
<evidence type="ECO:0000313" key="3">
    <source>
        <dbReference type="Proteomes" id="UP001601444"/>
    </source>
</evidence>